<proteinExistence type="predicted"/>
<gene>
    <name evidence="1" type="ORF">SSSM7_096</name>
</gene>
<reference evidence="1 2" key="1">
    <citation type="journal article" date="2010" name="Environ. Microbiol.">
        <title>Genomic analysis of oceanic cyanobacterial myoviruses compared with T4-like myoviruses from diverse hosts and environments.</title>
        <authorList>
            <person name="Sullivan M.B."/>
            <person name="Huang K.H."/>
            <person name="Ignacio-Espinoza J.C."/>
            <person name="Berlin A.M."/>
            <person name="Kelly L."/>
            <person name="Weigele P.R."/>
            <person name="DeFrancesco A.S."/>
            <person name="Kern S.E."/>
            <person name="Thompson L.R."/>
            <person name="Young S."/>
            <person name="Yandava C."/>
            <person name="Fu R."/>
            <person name="Krastins B."/>
            <person name="Chase M."/>
            <person name="Sarracino D."/>
            <person name="Osburne M.S."/>
            <person name="Henn M.R."/>
            <person name="Chisholm S.W."/>
        </authorList>
    </citation>
    <scope>NUCLEOTIDE SEQUENCE [LARGE SCALE GENOMIC DNA]</scope>
    <source>
        <strain evidence="1">8109-3</strain>
    </source>
</reference>
<sequence>METKYKVVELGTSGWCVNDPKQDVGLTKDQAQTRLEFYLSEGISPDRLRAQIDK</sequence>
<keyword evidence="2" id="KW-1185">Reference proteome</keyword>
<dbReference type="Proteomes" id="UP000006527">
    <property type="component" value="Segment"/>
</dbReference>
<accession>E3SL14</accession>
<evidence type="ECO:0000313" key="2">
    <source>
        <dbReference type="Proteomes" id="UP000006527"/>
    </source>
</evidence>
<name>E3SL14_9CAUD</name>
<dbReference type="KEGG" id="vg:10328665"/>
<dbReference type="EMBL" id="GU071098">
    <property type="protein sequence ID" value="ADO98162.1"/>
    <property type="molecule type" value="Genomic_DNA"/>
</dbReference>
<organism evidence="1 2">
    <name type="scientific">Synechococcus phage S-SSM7</name>
    <dbReference type="NCBI Taxonomy" id="445686"/>
    <lineage>
        <taxon>Viruses</taxon>
        <taxon>Duplodnaviria</taxon>
        <taxon>Heunggongvirae</taxon>
        <taxon>Uroviricota</taxon>
        <taxon>Caudoviricetes</taxon>
        <taxon>Pantevenvirales</taxon>
        <taxon>Kyanoviridae</taxon>
        <taxon>Lipsvirus</taxon>
        <taxon>Lipsvirus ssm7</taxon>
    </lineage>
</organism>
<dbReference type="RefSeq" id="YP_004324149.1">
    <property type="nucleotide sequence ID" value="NC_015287.1"/>
</dbReference>
<protein>
    <submittedName>
        <fullName evidence="1">Uncharacterized protein</fullName>
    </submittedName>
</protein>
<dbReference type="GeneID" id="10328665"/>
<evidence type="ECO:0000313" key="1">
    <source>
        <dbReference type="EMBL" id="ADO98162.1"/>
    </source>
</evidence>